<keyword evidence="1" id="KW-0732">Signal</keyword>
<keyword evidence="3" id="KW-1185">Reference proteome</keyword>
<dbReference type="RefSeq" id="WP_109417754.1">
    <property type="nucleotide sequence ID" value="NZ_QEAS01000021.1"/>
</dbReference>
<dbReference type="Proteomes" id="UP000245647">
    <property type="component" value="Unassembled WGS sequence"/>
</dbReference>
<evidence type="ECO:0000313" key="2">
    <source>
        <dbReference type="EMBL" id="PWG78692.1"/>
    </source>
</evidence>
<dbReference type="EMBL" id="QEAS01000021">
    <property type="protein sequence ID" value="PWG78692.1"/>
    <property type="molecule type" value="Genomic_DNA"/>
</dbReference>
<name>A0A2U2PBD0_9SPHI</name>
<feature type="chain" id="PRO_5015687428" description="Outer membrane protein beta-barrel domain-containing protein" evidence="1">
    <location>
        <begin position="23"/>
        <end position="240"/>
    </location>
</feature>
<dbReference type="Gene3D" id="2.40.160.170">
    <property type="match status" value="1"/>
</dbReference>
<gene>
    <name evidence="2" type="ORF">DDR33_20950</name>
</gene>
<reference evidence="2 3" key="1">
    <citation type="submission" date="2018-04" db="EMBL/GenBank/DDBJ databases">
        <title>Pedobacter chongqingensis sp. nov., isolated from a rottenly hemp rope.</title>
        <authorList>
            <person name="Cai Y."/>
        </authorList>
    </citation>
    <scope>NUCLEOTIDE SEQUENCE [LARGE SCALE GENOMIC DNA]</scope>
    <source>
        <strain evidence="2 3">FJ4-8</strain>
    </source>
</reference>
<accession>A0A2U2PBD0</accession>
<organism evidence="2 3">
    <name type="scientific">Pararcticibacter amylolyticus</name>
    <dbReference type="NCBI Taxonomy" id="2173175"/>
    <lineage>
        <taxon>Bacteria</taxon>
        <taxon>Pseudomonadati</taxon>
        <taxon>Bacteroidota</taxon>
        <taxon>Sphingobacteriia</taxon>
        <taxon>Sphingobacteriales</taxon>
        <taxon>Sphingobacteriaceae</taxon>
        <taxon>Pararcticibacter</taxon>
    </lineage>
</organism>
<protein>
    <recommendedName>
        <fullName evidence="4">Outer membrane protein beta-barrel domain-containing protein</fullName>
    </recommendedName>
</protein>
<dbReference type="OrthoDB" id="597504at2"/>
<feature type="signal peptide" evidence="1">
    <location>
        <begin position="1"/>
        <end position="22"/>
    </location>
</feature>
<sequence length="240" mass="26551">MKTSLSLLLIVGCVFVSSITKAQQTGTWLKDGEPGNPLFRNQVGFTVGTQGLGAEVGIPLSTRFNLRLGASLLPWETTEISKFNSSRDYKTDIDVDVMNLRAMLDWQPFPTAGGFFNRMALSVGGAYFYKAKGTAKAQLTENYVYGDLVFTPEEVGVVTGSADWTGWAPYAGLGWHNIRIVDTFNIGFDLGAFYLGKPDVKMGATNMLSGNDVRNEPILRDNLKDYKWLPNFSINLKFNY</sequence>
<evidence type="ECO:0008006" key="4">
    <source>
        <dbReference type="Google" id="ProtNLM"/>
    </source>
</evidence>
<comment type="caution">
    <text evidence="2">The sequence shown here is derived from an EMBL/GenBank/DDBJ whole genome shotgun (WGS) entry which is preliminary data.</text>
</comment>
<dbReference type="AlphaFoldDB" id="A0A2U2PBD0"/>
<proteinExistence type="predicted"/>
<evidence type="ECO:0000256" key="1">
    <source>
        <dbReference type="SAM" id="SignalP"/>
    </source>
</evidence>
<evidence type="ECO:0000313" key="3">
    <source>
        <dbReference type="Proteomes" id="UP000245647"/>
    </source>
</evidence>